<dbReference type="PROSITE" id="PS00788">
    <property type="entry name" value="CHORISMATE_SYNTHASE_2"/>
    <property type="match status" value="1"/>
</dbReference>
<dbReference type="EC" id="4.2.3.5" evidence="3 11"/>
<dbReference type="PROSITE" id="PS00787">
    <property type="entry name" value="CHORISMATE_SYNTHASE_1"/>
    <property type="match status" value="1"/>
</dbReference>
<dbReference type="GO" id="GO:0010181">
    <property type="term" value="F:FMN binding"/>
    <property type="evidence" value="ECO:0007669"/>
    <property type="project" value="TreeGrafter"/>
</dbReference>
<evidence type="ECO:0000256" key="12">
    <source>
        <dbReference type="RuleBase" id="RU000605"/>
    </source>
</evidence>
<protein>
    <recommendedName>
        <fullName evidence="3 11">Chorismate synthase</fullName>
        <shortName evidence="11">CS</shortName>
        <ecNumber evidence="3 11">4.2.3.5</ecNumber>
    </recommendedName>
    <alternativeName>
        <fullName evidence="11">5-enolpyruvylshikimate-3-phosphate phospholyase</fullName>
    </alternativeName>
</protein>
<sequence>MKHTIFGESHGEAIGVVLEGVPAGLALDLEAVQRELDRRRPGRSALSTARKEADQVRVLSGMFEGKTTGAPLAMVIGNADQHSSDYDSIRYTPRPGHGDYAGFLKSRGCQDYRGGGHFSGRLTAPLVAAGAVAKQLLARQGVWVGAHISSIYGICDAALEEAGQLRGVAEKDFPVLDDAAGRQMQQAILEAKQAQDSVGGAVECAVTGLSAGLGGPDFGCNVEGIFSQYLFAVPAVKSVAFGAGVAFSLMRGSQANDPFAVEDGKVITKTNHAGGINGGITNGMPVVFEATLRPTPSIALPQESVDLRTGEEVELKIKGRHDPCIVPRAVPVIEAAAALAACAVLGIGS</sequence>
<comment type="caution">
    <text evidence="11">Lacks conserved residue(s) required for the propagation of feature annotation.</text>
</comment>
<comment type="cofactor">
    <cofactor evidence="11 12">
        <name>FMNH2</name>
        <dbReference type="ChEBI" id="CHEBI:57618"/>
    </cofactor>
    <text evidence="11 12">Reduced FMN (FMNH(2)).</text>
</comment>
<accession>A0A8J6JF37</accession>
<keyword evidence="9 11" id="KW-0057">Aromatic amino acid biosynthesis</keyword>
<dbReference type="InterPro" id="IPR000453">
    <property type="entry name" value="Chorismate_synth"/>
</dbReference>
<feature type="binding site" evidence="11">
    <location>
        <position position="320"/>
    </location>
    <ligand>
        <name>FMN</name>
        <dbReference type="ChEBI" id="CHEBI:58210"/>
    </ligand>
</feature>
<dbReference type="RefSeq" id="WP_186907522.1">
    <property type="nucleotide sequence ID" value="NZ_JACOPP010000008.1"/>
</dbReference>
<dbReference type="CDD" id="cd07304">
    <property type="entry name" value="Chorismate_synthase"/>
    <property type="match status" value="1"/>
</dbReference>
<evidence type="ECO:0000313" key="14">
    <source>
        <dbReference type="Proteomes" id="UP000661435"/>
    </source>
</evidence>
<dbReference type="PIRSF" id="PIRSF001456">
    <property type="entry name" value="Chorismate_synth"/>
    <property type="match status" value="1"/>
</dbReference>
<dbReference type="UniPathway" id="UPA00053">
    <property type="reaction ID" value="UER00090"/>
</dbReference>
<evidence type="ECO:0000256" key="8">
    <source>
        <dbReference type="ARBA" id="ARBA00022857"/>
    </source>
</evidence>
<dbReference type="GO" id="GO:0004107">
    <property type="term" value="F:chorismate synthase activity"/>
    <property type="evidence" value="ECO:0007669"/>
    <property type="project" value="UniProtKB-UniRule"/>
</dbReference>
<dbReference type="HAMAP" id="MF_00300">
    <property type="entry name" value="Chorismate_synth"/>
    <property type="match status" value="1"/>
</dbReference>
<dbReference type="NCBIfam" id="TIGR00033">
    <property type="entry name" value="aroC"/>
    <property type="match status" value="1"/>
</dbReference>
<feature type="binding site" evidence="11">
    <location>
        <position position="278"/>
    </location>
    <ligand>
        <name>FMN</name>
        <dbReference type="ChEBI" id="CHEBI:58210"/>
    </ligand>
</feature>
<evidence type="ECO:0000256" key="4">
    <source>
        <dbReference type="ARBA" id="ARBA00022605"/>
    </source>
</evidence>
<evidence type="ECO:0000256" key="9">
    <source>
        <dbReference type="ARBA" id="ARBA00023141"/>
    </source>
</evidence>
<keyword evidence="14" id="KW-1185">Reference proteome</keyword>
<gene>
    <name evidence="11 13" type="primary">aroC</name>
    <name evidence="13" type="ORF">H8S57_07790</name>
</gene>
<dbReference type="Gene3D" id="3.60.150.10">
    <property type="entry name" value="Chorismate synthase AroC"/>
    <property type="match status" value="1"/>
</dbReference>
<keyword evidence="4 11" id="KW-0028">Amino-acid biosynthesis</keyword>
<organism evidence="13 14">
    <name type="scientific">Lawsonibacter hominis</name>
    <dbReference type="NCBI Taxonomy" id="2763053"/>
    <lineage>
        <taxon>Bacteria</taxon>
        <taxon>Bacillati</taxon>
        <taxon>Bacillota</taxon>
        <taxon>Clostridia</taxon>
        <taxon>Eubacteriales</taxon>
        <taxon>Oscillospiraceae</taxon>
        <taxon>Lawsonibacter</taxon>
    </lineage>
</organism>
<feature type="binding site" evidence="11">
    <location>
        <begin position="117"/>
        <end position="119"/>
    </location>
    <ligand>
        <name>FMN</name>
        <dbReference type="ChEBI" id="CHEBI:58210"/>
    </ligand>
</feature>
<comment type="catalytic activity">
    <reaction evidence="11 12">
        <text>5-O-(1-carboxyvinyl)-3-phosphoshikimate = chorismate + phosphate</text>
        <dbReference type="Rhea" id="RHEA:21020"/>
        <dbReference type="ChEBI" id="CHEBI:29748"/>
        <dbReference type="ChEBI" id="CHEBI:43474"/>
        <dbReference type="ChEBI" id="CHEBI:57701"/>
        <dbReference type="EC" id="4.2.3.5"/>
    </reaction>
</comment>
<evidence type="ECO:0000256" key="1">
    <source>
        <dbReference type="ARBA" id="ARBA00005044"/>
    </source>
</evidence>
<reference evidence="13" key="1">
    <citation type="submission" date="2020-08" db="EMBL/GenBank/DDBJ databases">
        <title>Genome public.</title>
        <authorList>
            <person name="Liu C."/>
            <person name="Sun Q."/>
        </authorList>
    </citation>
    <scope>NUCLEOTIDE SEQUENCE</scope>
    <source>
        <strain evidence="13">NSJ-51</strain>
    </source>
</reference>
<comment type="subunit">
    <text evidence="11">Homotetramer.</text>
</comment>
<dbReference type="GO" id="GO:0005829">
    <property type="term" value="C:cytosol"/>
    <property type="evidence" value="ECO:0007669"/>
    <property type="project" value="TreeGrafter"/>
</dbReference>
<evidence type="ECO:0000256" key="11">
    <source>
        <dbReference type="HAMAP-Rule" id="MF_00300"/>
    </source>
</evidence>
<evidence type="ECO:0000256" key="6">
    <source>
        <dbReference type="ARBA" id="ARBA00022643"/>
    </source>
</evidence>
<evidence type="ECO:0000256" key="2">
    <source>
        <dbReference type="ARBA" id="ARBA00008014"/>
    </source>
</evidence>
<comment type="pathway">
    <text evidence="1 11 12">Metabolic intermediate biosynthesis; chorismate biosynthesis; chorismate from D-erythrose 4-phosphate and phosphoenolpyruvate: step 7/7.</text>
</comment>
<evidence type="ECO:0000256" key="5">
    <source>
        <dbReference type="ARBA" id="ARBA00022630"/>
    </source>
</evidence>
<evidence type="ECO:0000256" key="10">
    <source>
        <dbReference type="ARBA" id="ARBA00023239"/>
    </source>
</evidence>
<comment type="similarity">
    <text evidence="2 11 12">Belongs to the chorismate synthase family.</text>
</comment>
<dbReference type="EMBL" id="JACOPP010000008">
    <property type="protein sequence ID" value="MBC5733630.1"/>
    <property type="molecule type" value="Genomic_DNA"/>
</dbReference>
<comment type="function">
    <text evidence="11">Catalyzes the anti-1,4-elimination of the C-3 phosphate and the C-6 proR hydrogen from 5-enolpyruvylshikimate-3-phosphate (EPSP) to yield chorismate, which is the branch point compound that serves as the starting substrate for the three terminal pathways of aromatic amino acid biosynthesis. This reaction introduces a second double bond into the aromatic ring system.</text>
</comment>
<dbReference type="InterPro" id="IPR035904">
    <property type="entry name" value="Chorismate_synth_AroC_sf"/>
</dbReference>
<dbReference type="GO" id="GO:0009423">
    <property type="term" value="P:chorismate biosynthetic process"/>
    <property type="evidence" value="ECO:0007669"/>
    <property type="project" value="UniProtKB-UniRule"/>
</dbReference>
<name>A0A8J6JF37_9FIRM</name>
<dbReference type="Pfam" id="PF01264">
    <property type="entry name" value="Chorismate_synt"/>
    <property type="match status" value="1"/>
</dbReference>
<dbReference type="SUPFAM" id="SSF103263">
    <property type="entry name" value="Chorismate synthase, AroC"/>
    <property type="match status" value="1"/>
</dbReference>
<evidence type="ECO:0000313" key="13">
    <source>
        <dbReference type="EMBL" id="MBC5733630.1"/>
    </source>
</evidence>
<feature type="binding site" evidence="11">
    <location>
        <position position="39"/>
    </location>
    <ligand>
        <name>NADP(+)</name>
        <dbReference type="ChEBI" id="CHEBI:58349"/>
    </ligand>
</feature>
<dbReference type="AlphaFoldDB" id="A0A8J6JF37"/>
<proteinExistence type="inferred from homology"/>
<dbReference type="PROSITE" id="PS00789">
    <property type="entry name" value="CHORISMATE_SYNTHASE_3"/>
    <property type="match status" value="1"/>
</dbReference>
<keyword evidence="7 11" id="KW-0274">FAD</keyword>
<keyword evidence="8 11" id="KW-0521">NADP</keyword>
<dbReference type="Proteomes" id="UP000661435">
    <property type="component" value="Unassembled WGS sequence"/>
</dbReference>
<keyword evidence="6 11" id="KW-0288">FMN</keyword>
<evidence type="ECO:0000256" key="7">
    <source>
        <dbReference type="ARBA" id="ARBA00022827"/>
    </source>
</evidence>
<dbReference type="PANTHER" id="PTHR21085">
    <property type="entry name" value="CHORISMATE SYNTHASE"/>
    <property type="match status" value="1"/>
</dbReference>
<comment type="caution">
    <text evidence="13">The sequence shown here is derived from an EMBL/GenBank/DDBJ whole genome shotgun (WGS) entry which is preliminary data.</text>
</comment>
<dbReference type="GO" id="GO:0008652">
    <property type="term" value="P:amino acid biosynthetic process"/>
    <property type="evidence" value="ECO:0007669"/>
    <property type="project" value="UniProtKB-KW"/>
</dbReference>
<dbReference type="InterPro" id="IPR020541">
    <property type="entry name" value="Chorismate_synthase_CS"/>
</dbReference>
<keyword evidence="10 11" id="KW-0456">Lyase</keyword>
<evidence type="ECO:0000256" key="3">
    <source>
        <dbReference type="ARBA" id="ARBA00013036"/>
    </source>
</evidence>
<dbReference type="GO" id="GO:0009073">
    <property type="term" value="P:aromatic amino acid family biosynthetic process"/>
    <property type="evidence" value="ECO:0007669"/>
    <property type="project" value="UniProtKB-KW"/>
</dbReference>
<dbReference type="NCBIfam" id="NF003793">
    <property type="entry name" value="PRK05382.1"/>
    <property type="match status" value="1"/>
</dbReference>
<dbReference type="PANTHER" id="PTHR21085:SF0">
    <property type="entry name" value="CHORISMATE SYNTHASE"/>
    <property type="match status" value="1"/>
</dbReference>
<keyword evidence="5 11" id="KW-0285">Flavoprotein</keyword>